<keyword evidence="2" id="KW-0812">Transmembrane</keyword>
<feature type="region of interest" description="Disordered" evidence="1">
    <location>
        <begin position="298"/>
        <end position="320"/>
    </location>
</feature>
<reference evidence="3" key="2">
    <citation type="submission" date="2023-05" db="EMBL/GenBank/DDBJ databases">
        <authorList>
            <consortium name="Lawrence Berkeley National Laboratory"/>
            <person name="Steindorff A."/>
            <person name="Hensen N."/>
            <person name="Bonometti L."/>
            <person name="Westerberg I."/>
            <person name="Brannstrom I.O."/>
            <person name="Guillou S."/>
            <person name="Cros-Aarteil S."/>
            <person name="Calhoun S."/>
            <person name="Haridas S."/>
            <person name="Kuo A."/>
            <person name="Mondo S."/>
            <person name="Pangilinan J."/>
            <person name="Riley R."/>
            <person name="Labutti K."/>
            <person name="Andreopoulos B."/>
            <person name="Lipzen A."/>
            <person name="Chen C."/>
            <person name="Yanf M."/>
            <person name="Daum C."/>
            <person name="Ng V."/>
            <person name="Clum A."/>
            <person name="Ohm R."/>
            <person name="Martin F."/>
            <person name="Silar P."/>
            <person name="Natvig D."/>
            <person name="Lalanne C."/>
            <person name="Gautier V."/>
            <person name="Ament-Velasquez S.L."/>
            <person name="Kruys A."/>
            <person name="Hutchinson M.I."/>
            <person name="Powell A.J."/>
            <person name="Barry K."/>
            <person name="Miller A.N."/>
            <person name="Grigoriev I.V."/>
            <person name="Debuchy R."/>
            <person name="Gladieux P."/>
            <person name="Thoren M.H."/>
            <person name="Johannesson H."/>
        </authorList>
    </citation>
    <scope>NUCLEOTIDE SEQUENCE</scope>
    <source>
        <strain evidence="3">CBS 508.74</strain>
    </source>
</reference>
<feature type="transmembrane region" description="Helical" evidence="2">
    <location>
        <begin position="94"/>
        <end position="114"/>
    </location>
</feature>
<feature type="region of interest" description="Disordered" evidence="1">
    <location>
        <begin position="1"/>
        <end position="24"/>
    </location>
</feature>
<evidence type="ECO:0000256" key="2">
    <source>
        <dbReference type="SAM" id="Phobius"/>
    </source>
</evidence>
<feature type="region of interest" description="Disordered" evidence="1">
    <location>
        <begin position="231"/>
        <end position="284"/>
    </location>
</feature>
<evidence type="ECO:0008006" key="5">
    <source>
        <dbReference type="Google" id="ProtNLM"/>
    </source>
</evidence>
<sequence length="320" mass="35626">MHTLSQSRSGPASDSGDTAGEIRELDEKHLPRSRDWSGIIMTTLRLFQLAYSAFAYSTLSGFGAPAYLHRRGSWQQHPDQEHHHSPQTMRAMRWFRIQALVILVYQTIAFLGAFLSRMLKSRRWPFARMATIFGDGCTVIAALNIMALLDSPHESQCHGFGQTTHFLAHSPTRHGGPEHVGTGRRRSVCRLMDAVVGLGVIFILSHLVSVIITIRRVSSLSQTGYAKVRNTEDVERGSARSPSRAAETSSQPMLQRQPTPPPPYRPVVPELAQDDLRGRSSIDTTLSVTPDVYLVSDGWRAPEEPPQYSSRPPSLHNILS</sequence>
<organism evidence="3 4">
    <name type="scientific">Canariomyces notabilis</name>
    <dbReference type="NCBI Taxonomy" id="2074819"/>
    <lineage>
        <taxon>Eukaryota</taxon>
        <taxon>Fungi</taxon>
        <taxon>Dikarya</taxon>
        <taxon>Ascomycota</taxon>
        <taxon>Pezizomycotina</taxon>
        <taxon>Sordariomycetes</taxon>
        <taxon>Sordariomycetidae</taxon>
        <taxon>Sordariales</taxon>
        <taxon>Chaetomiaceae</taxon>
        <taxon>Canariomyces</taxon>
    </lineage>
</organism>
<proteinExistence type="predicted"/>
<comment type="caution">
    <text evidence="3">The sequence shown here is derived from an EMBL/GenBank/DDBJ whole genome shotgun (WGS) entry which is preliminary data.</text>
</comment>
<gene>
    <name evidence="3" type="ORF">N656DRAFT_321141</name>
</gene>
<dbReference type="Proteomes" id="UP001302812">
    <property type="component" value="Unassembled WGS sequence"/>
</dbReference>
<dbReference type="AlphaFoldDB" id="A0AAN6T9I4"/>
<feature type="compositionally biased region" description="Polar residues" evidence="1">
    <location>
        <begin position="307"/>
        <end position="320"/>
    </location>
</feature>
<feature type="transmembrane region" description="Helical" evidence="2">
    <location>
        <begin position="49"/>
        <end position="68"/>
    </location>
</feature>
<evidence type="ECO:0000313" key="3">
    <source>
        <dbReference type="EMBL" id="KAK4109798.1"/>
    </source>
</evidence>
<dbReference type="RefSeq" id="XP_064667368.1">
    <property type="nucleotide sequence ID" value="XM_064809233.1"/>
</dbReference>
<feature type="transmembrane region" description="Helical" evidence="2">
    <location>
        <begin position="194"/>
        <end position="214"/>
    </location>
</feature>
<evidence type="ECO:0000256" key="1">
    <source>
        <dbReference type="SAM" id="MobiDB-lite"/>
    </source>
</evidence>
<name>A0AAN6T9I4_9PEZI</name>
<dbReference type="GeneID" id="89933356"/>
<feature type="compositionally biased region" description="Polar residues" evidence="1">
    <location>
        <begin position="1"/>
        <end position="16"/>
    </location>
</feature>
<dbReference type="EMBL" id="MU853354">
    <property type="protein sequence ID" value="KAK4109798.1"/>
    <property type="molecule type" value="Genomic_DNA"/>
</dbReference>
<keyword evidence="2" id="KW-0472">Membrane</keyword>
<keyword evidence="2" id="KW-1133">Transmembrane helix</keyword>
<accession>A0AAN6T9I4</accession>
<protein>
    <recommendedName>
        <fullName evidence="5">MARVEL domain-containing protein</fullName>
    </recommendedName>
</protein>
<reference evidence="3" key="1">
    <citation type="journal article" date="2023" name="Mol. Phylogenet. Evol.">
        <title>Genome-scale phylogeny and comparative genomics of the fungal order Sordariales.</title>
        <authorList>
            <person name="Hensen N."/>
            <person name="Bonometti L."/>
            <person name="Westerberg I."/>
            <person name="Brannstrom I.O."/>
            <person name="Guillou S."/>
            <person name="Cros-Aarteil S."/>
            <person name="Calhoun S."/>
            <person name="Haridas S."/>
            <person name="Kuo A."/>
            <person name="Mondo S."/>
            <person name="Pangilinan J."/>
            <person name="Riley R."/>
            <person name="LaButti K."/>
            <person name="Andreopoulos B."/>
            <person name="Lipzen A."/>
            <person name="Chen C."/>
            <person name="Yan M."/>
            <person name="Daum C."/>
            <person name="Ng V."/>
            <person name="Clum A."/>
            <person name="Steindorff A."/>
            <person name="Ohm R.A."/>
            <person name="Martin F."/>
            <person name="Silar P."/>
            <person name="Natvig D.O."/>
            <person name="Lalanne C."/>
            <person name="Gautier V."/>
            <person name="Ament-Velasquez S.L."/>
            <person name="Kruys A."/>
            <person name="Hutchinson M.I."/>
            <person name="Powell A.J."/>
            <person name="Barry K."/>
            <person name="Miller A.N."/>
            <person name="Grigoriev I.V."/>
            <person name="Debuchy R."/>
            <person name="Gladieux P."/>
            <person name="Hiltunen Thoren M."/>
            <person name="Johannesson H."/>
        </authorList>
    </citation>
    <scope>NUCLEOTIDE SEQUENCE</scope>
    <source>
        <strain evidence="3">CBS 508.74</strain>
    </source>
</reference>
<evidence type="ECO:0000313" key="4">
    <source>
        <dbReference type="Proteomes" id="UP001302812"/>
    </source>
</evidence>
<keyword evidence="4" id="KW-1185">Reference proteome</keyword>